<gene>
    <name evidence="1" type="ORF">Hamer_G029332</name>
</gene>
<dbReference type="Proteomes" id="UP000747542">
    <property type="component" value="Unassembled WGS sequence"/>
</dbReference>
<dbReference type="AlphaFoldDB" id="A0A8J5JJE7"/>
<evidence type="ECO:0000313" key="1">
    <source>
        <dbReference type="EMBL" id="KAG7155383.1"/>
    </source>
</evidence>
<keyword evidence="2" id="KW-1185">Reference proteome</keyword>
<accession>A0A8J5JJE7</accession>
<evidence type="ECO:0000313" key="2">
    <source>
        <dbReference type="Proteomes" id="UP000747542"/>
    </source>
</evidence>
<sequence length="52" mass="5729">MIHLRAKLRLNIWTSPPRASLVLTTLNCQVTPRGNCQSAILIKNVSSVAVSR</sequence>
<comment type="caution">
    <text evidence="1">The sequence shown here is derived from an EMBL/GenBank/DDBJ whole genome shotgun (WGS) entry which is preliminary data.</text>
</comment>
<proteinExistence type="predicted"/>
<dbReference type="EMBL" id="JAHLQT010041790">
    <property type="protein sequence ID" value="KAG7155383.1"/>
    <property type="molecule type" value="Genomic_DNA"/>
</dbReference>
<organism evidence="1 2">
    <name type="scientific">Homarus americanus</name>
    <name type="common">American lobster</name>
    <dbReference type="NCBI Taxonomy" id="6706"/>
    <lineage>
        <taxon>Eukaryota</taxon>
        <taxon>Metazoa</taxon>
        <taxon>Ecdysozoa</taxon>
        <taxon>Arthropoda</taxon>
        <taxon>Crustacea</taxon>
        <taxon>Multicrustacea</taxon>
        <taxon>Malacostraca</taxon>
        <taxon>Eumalacostraca</taxon>
        <taxon>Eucarida</taxon>
        <taxon>Decapoda</taxon>
        <taxon>Pleocyemata</taxon>
        <taxon>Astacidea</taxon>
        <taxon>Nephropoidea</taxon>
        <taxon>Nephropidae</taxon>
        <taxon>Homarus</taxon>
    </lineage>
</organism>
<name>A0A8J5JJE7_HOMAM</name>
<protein>
    <submittedName>
        <fullName evidence="1">Uncharacterized protein</fullName>
    </submittedName>
</protein>
<feature type="non-terminal residue" evidence="1">
    <location>
        <position position="52"/>
    </location>
</feature>
<reference evidence="1" key="1">
    <citation type="journal article" date="2021" name="Sci. Adv.">
        <title>The American lobster genome reveals insights on longevity, neural, and immune adaptations.</title>
        <authorList>
            <person name="Polinski J.M."/>
            <person name="Zimin A.V."/>
            <person name="Clark K.F."/>
            <person name="Kohn A.B."/>
            <person name="Sadowski N."/>
            <person name="Timp W."/>
            <person name="Ptitsyn A."/>
            <person name="Khanna P."/>
            <person name="Romanova D.Y."/>
            <person name="Williams P."/>
            <person name="Greenwood S.J."/>
            <person name="Moroz L.L."/>
            <person name="Walt D.R."/>
            <person name="Bodnar A.G."/>
        </authorList>
    </citation>
    <scope>NUCLEOTIDE SEQUENCE</scope>
    <source>
        <strain evidence="1">GMGI-L3</strain>
    </source>
</reference>